<organism evidence="1 2">
    <name type="scientific">Cytobacillus kochii</name>
    <dbReference type="NCBI Taxonomy" id="859143"/>
    <lineage>
        <taxon>Bacteria</taxon>
        <taxon>Bacillati</taxon>
        <taxon>Bacillota</taxon>
        <taxon>Bacilli</taxon>
        <taxon>Bacillales</taxon>
        <taxon>Bacillaceae</taxon>
        <taxon>Cytobacillus</taxon>
    </lineage>
</organism>
<sequence>MQSTISNQAPNVAKNLSGCMYLNLPDFHFIRWCCQSFNINKGIFHTVEQSLYDKGLHSIIVRRLFVIAFLDFASNQIENRNNKTRIKFGKGGLSKALDEFFIKYDH</sequence>
<accession>A0A248TDT3</accession>
<evidence type="ECO:0000313" key="1">
    <source>
        <dbReference type="EMBL" id="ASV66316.1"/>
    </source>
</evidence>
<dbReference type="EMBL" id="CP022983">
    <property type="protein sequence ID" value="ASV66316.1"/>
    <property type="molecule type" value="Genomic_DNA"/>
</dbReference>
<proteinExistence type="predicted"/>
<evidence type="ECO:0000313" key="2">
    <source>
        <dbReference type="Proteomes" id="UP000215137"/>
    </source>
</evidence>
<name>A0A248TDT3_9BACI</name>
<reference evidence="1 2" key="1">
    <citation type="submission" date="2017-08" db="EMBL/GenBank/DDBJ databases">
        <title>Complete Genome Sequence of Bacillus kochii Oregon-R-modENCODE STRAIN BDGP4, isolated from Drosophila melanogaster gut.</title>
        <authorList>
            <person name="Wan K.H."/>
            <person name="Yu C."/>
            <person name="Park S."/>
            <person name="Hammonds A.S."/>
            <person name="Booth B.W."/>
            <person name="Celniker S.E."/>
        </authorList>
    </citation>
    <scope>NUCLEOTIDE SEQUENCE [LARGE SCALE GENOMIC DNA]</scope>
    <source>
        <strain evidence="1 2">BDGP4</strain>
    </source>
</reference>
<dbReference type="KEGG" id="bko:CKF48_02550"/>
<keyword evidence="2" id="KW-1185">Reference proteome</keyword>
<protein>
    <submittedName>
        <fullName evidence="1">Uncharacterized protein</fullName>
    </submittedName>
</protein>
<gene>
    <name evidence="1" type="ORF">CKF48_02550</name>
</gene>
<dbReference type="OrthoDB" id="2889790at2"/>
<dbReference type="RefSeq" id="WP_095369891.1">
    <property type="nucleotide sequence ID" value="NZ_CP022983.1"/>
</dbReference>
<dbReference type="AlphaFoldDB" id="A0A248TDT3"/>
<dbReference type="Proteomes" id="UP000215137">
    <property type="component" value="Chromosome"/>
</dbReference>